<keyword evidence="4" id="KW-1185">Reference proteome</keyword>
<keyword evidence="3" id="KW-0378">Hydrolase</keyword>
<evidence type="ECO:0000259" key="2">
    <source>
        <dbReference type="PROSITE" id="PS51462"/>
    </source>
</evidence>
<organism evidence="3 4">
    <name type="scientific">Actinomadura gamaensis</name>
    <dbReference type="NCBI Taxonomy" id="1763541"/>
    <lineage>
        <taxon>Bacteria</taxon>
        <taxon>Bacillati</taxon>
        <taxon>Actinomycetota</taxon>
        <taxon>Actinomycetes</taxon>
        <taxon>Streptosporangiales</taxon>
        <taxon>Thermomonosporaceae</taxon>
        <taxon>Actinomadura</taxon>
    </lineage>
</organism>
<proteinExistence type="inferred from homology"/>
<dbReference type="RefSeq" id="WP_378252544.1">
    <property type="nucleotide sequence ID" value="NZ_JBHSIT010000001.1"/>
</dbReference>
<name>A0ABV9TRI6_9ACTN</name>
<accession>A0ABV9TRI6</accession>
<dbReference type="PROSITE" id="PS51462">
    <property type="entry name" value="NUDIX"/>
    <property type="match status" value="1"/>
</dbReference>
<dbReference type="EMBL" id="JBHSIT010000001">
    <property type="protein sequence ID" value="MFC4905865.1"/>
    <property type="molecule type" value="Genomic_DNA"/>
</dbReference>
<protein>
    <submittedName>
        <fullName evidence="3">NUDIX hydrolase</fullName>
    </submittedName>
</protein>
<comment type="caution">
    <text evidence="3">The sequence shown here is derived from an EMBL/GenBank/DDBJ whole genome shotgun (WGS) entry which is preliminary data.</text>
</comment>
<dbReference type="Gene3D" id="3.90.79.10">
    <property type="entry name" value="Nucleoside Triphosphate Pyrophosphohydrolase"/>
    <property type="match status" value="1"/>
</dbReference>
<evidence type="ECO:0000256" key="1">
    <source>
        <dbReference type="ARBA" id="ARBA00005582"/>
    </source>
</evidence>
<dbReference type="CDD" id="cd03674">
    <property type="entry name" value="NUDIX_Hydrolase"/>
    <property type="match status" value="1"/>
</dbReference>
<gene>
    <name evidence="3" type="ORF">ACFPCY_00900</name>
</gene>
<dbReference type="InterPro" id="IPR015797">
    <property type="entry name" value="NUDIX_hydrolase-like_dom_sf"/>
</dbReference>
<dbReference type="GO" id="GO:0016787">
    <property type="term" value="F:hydrolase activity"/>
    <property type="evidence" value="ECO:0007669"/>
    <property type="project" value="UniProtKB-KW"/>
</dbReference>
<dbReference type="Proteomes" id="UP001595872">
    <property type="component" value="Unassembled WGS sequence"/>
</dbReference>
<dbReference type="PANTHER" id="PTHR43736:SF1">
    <property type="entry name" value="DIHYDRONEOPTERIN TRIPHOSPHATE DIPHOSPHATASE"/>
    <property type="match status" value="1"/>
</dbReference>
<evidence type="ECO:0000313" key="4">
    <source>
        <dbReference type="Proteomes" id="UP001595872"/>
    </source>
</evidence>
<reference evidence="4" key="1">
    <citation type="journal article" date="2019" name="Int. J. Syst. Evol. Microbiol.">
        <title>The Global Catalogue of Microorganisms (GCM) 10K type strain sequencing project: providing services to taxonomists for standard genome sequencing and annotation.</title>
        <authorList>
            <consortium name="The Broad Institute Genomics Platform"/>
            <consortium name="The Broad Institute Genome Sequencing Center for Infectious Disease"/>
            <person name="Wu L."/>
            <person name="Ma J."/>
        </authorList>
    </citation>
    <scope>NUCLEOTIDE SEQUENCE [LARGE SCALE GENOMIC DNA]</scope>
    <source>
        <strain evidence="4">KLKA75</strain>
    </source>
</reference>
<dbReference type="InterPro" id="IPR000086">
    <property type="entry name" value="NUDIX_hydrolase_dom"/>
</dbReference>
<comment type="similarity">
    <text evidence="1">Belongs to the Nudix hydrolase family.</text>
</comment>
<evidence type="ECO:0000313" key="3">
    <source>
        <dbReference type="EMBL" id="MFC4905865.1"/>
    </source>
</evidence>
<feature type="domain" description="Nudix hydrolase" evidence="2">
    <location>
        <begin position="46"/>
        <end position="177"/>
    </location>
</feature>
<dbReference type="PANTHER" id="PTHR43736">
    <property type="entry name" value="ADP-RIBOSE PYROPHOSPHATASE"/>
    <property type="match status" value="1"/>
</dbReference>
<dbReference type="SUPFAM" id="SSF55811">
    <property type="entry name" value="Nudix"/>
    <property type="match status" value="1"/>
</dbReference>
<dbReference type="Pfam" id="PF00293">
    <property type="entry name" value="NUDIX"/>
    <property type="match status" value="1"/>
</dbReference>
<sequence length="177" mass="19506">MAGLHADAVRVLSEWTAPDAEQRRVRDGFLDHLAAHPDGTWRECLPGHITASALVLDATRSRVLLTLHAKIKLWLQLGGHCERGDVTLADAALREATEESGIPDLVLEPVPVRLDRHAVKCHPEGSWHLDVQYVAVAPPGARPAVSDESDDLRWFPLDDLPHPTDDALRRLITAARL</sequence>